<dbReference type="InterPro" id="IPR003421">
    <property type="entry name" value="Opine_DH"/>
</dbReference>
<dbReference type="Proteomes" id="UP000027345">
    <property type="component" value="Unassembled WGS sequence"/>
</dbReference>
<dbReference type="SUPFAM" id="SSF48179">
    <property type="entry name" value="6-phosphogluconate dehydrogenase C-terminal domain-like"/>
    <property type="match status" value="1"/>
</dbReference>
<protein>
    <submittedName>
        <fullName evidence="3">NAD/NADP octopine/nopaline dehydrogenase</fullName>
    </submittedName>
</protein>
<evidence type="ECO:0000313" key="4">
    <source>
        <dbReference type="Proteomes" id="UP000027345"/>
    </source>
</evidence>
<keyword evidence="4" id="KW-1185">Reference proteome</keyword>
<dbReference type="PANTHER" id="PTHR38015:SF1">
    <property type="entry name" value="OPINE DEHYDROGENASE DOMAIN-CONTAINING PROTEIN"/>
    <property type="match status" value="1"/>
</dbReference>
<dbReference type="Pfam" id="PF02317">
    <property type="entry name" value="Octopine_DH"/>
    <property type="match status" value="1"/>
</dbReference>
<dbReference type="RefSeq" id="WP_200876356.1">
    <property type="nucleotide sequence ID" value="NZ_JMQI01000011.1"/>
</dbReference>
<dbReference type="Gene3D" id="3.40.50.720">
    <property type="entry name" value="NAD(P)-binding Rossmann-like Domain"/>
    <property type="match status" value="1"/>
</dbReference>
<proteinExistence type="predicted"/>
<feature type="domain" description="Opine dehydrogenase" evidence="1">
    <location>
        <begin position="184"/>
        <end position="325"/>
    </location>
</feature>
<sequence>MSVLDGIGVVGAGGEGRAVAAYLAARELPVHLYTRDLEAVGEIVRRREIVARGVLDGRFALREVTADPAGLAARAVVLVATVTTAYPEVAARLAPHLRPGQVVVLFSGKLCGSVEFACALAAAGGPDLDVVETDALFAARPCGTEGVTVLGTKGWNLISGSTEAAVARRAGLLREWFPMLEIARNPVERGLHDFGAVAHVPIALANLGTIDRAEDLLFYVDGVSARTIALLERTEAEFAAVAAAYGARLLPMTEVLDRYYGCPATTLLDALRTVEPYRTIAAPTSLDHRFLTEDIRSTLVPLQALARCAGVATPMVDAAITIMSVLGGEDFRRTGRTLHRLGWDGLAHDEILHRLGAGGRVAERAA</sequence>
<name>A0A066U6L1_9PSEU</name>
<gene>
    <name evidence="3" type="ORF">DV20_05155</name>
</gene>
<feature type="domain" description="Ketopantoate reductase N-terminal" evidence="2">
    <location>
        <begin position="7"/>
        <end position="106"/>
    </location>
</feature>
<comment type="caution">
    <text evidence="3">The sequence shown here is derived from an EMBL/GenBank/DDBJ whole genome shotgun (WGS) entry which is preliminary data.</text>
</comment>
<reference evidence="3 4" key="1">
    <citation type="submission" date="2014-05" db="EMBL/GenBank/DDBJ databases">
        <title>Draft genome sequence of Amycolatopsis rifamycinica DSM 46095.</title>
        <authorList>
            <person name="Lal R."/>
            <person name="Saxena A."/>
            <person name="Kumari R."/>
            <person name="Mukherjee U."/>
            <person name="Singh P."/>
            <person name="Sangwan N."/>
            <person name="Mahato N.K."/>
        </authorList>
    </citation>
    <scope>NUCLEOTIDE SEQUENCE [LARGE SCALE GENOMIC DNA]</scope>
    <source>
        <strain evidence="3 4">DSM 46095</strain>
    </source>
</reference>
<evidence type="ECO:0000313" key="3">
    <source>
        <dbReference type="EMBL" id="KDN23106.1"/>
    </source>
</evidence>
<dbReference type="Gene3D" id="1.10.1040.10">
    <property type="entry name" value="N-(1-d-carboxylethyl)-l-norvaline Dehydrogenase, domain 2"/>
    <property type="match status" value="1"/>
</dbReference>
<dbReference type="PANTHER" id="PTHR38015">
    <property type="entry name" value="BLR6086 PROTEIN"/>
    <property type="match status" value="1"/>
</dbReference>
<accession>A0A066U6L1</accession>
<dbReference type="InterPro" id="IPR051729">
    <property type="entry name" value="Opine/Lysopine_DH"/>
</dbReference>
<dbReference type="SUPFAM" id="SSF51735">
    <property type="entry name" value="NAD(P)-binding Rossmann-fold domains"/>
    <property type="match status" value="1"/>
</dbReference>
<organism evidence="3 4">
    <name type="scientific">Amycolatopsis rifamycinica</name>
    <dbReference type="NCBI Taxonomy" id="287986"/>
    <lineage>
        <taxon>Bacteria</taxon>
        <taxon>Bacillati</taxon>
        <taxon>Actinomycetota</taxon>
        <taxon>Actinomycetes</taxon>
        <taxon>Pseudonocardiales</taxon>
        <taxon>Pseudonocardiaceae</taxon>
        <taxon>Amycolatopsis</taxon>
    </lineage>
</organism>
<dbReference type="InterPro" id="IPR013328">
    <property type="entry name" value="6PGD_dom2"/>
</dbReference>
<evidence type="ECO:0000259" key="1">
    <source>
        <dbReference type="Pfam" id="PF02317"/>
    </source>
</evidence>
<dbReference type="GO" id="GO:0016491">
    <property type="term" value="F:oxidoreductase activity"/>
    <property type="evidence" value="ECO:0007669"/>
    <property type="project" value="InterPro"/>
</dbReference>
<dbReference type="eggNOG" id="COG0240">
    <property type="taxonomic scope" value="Bacteria"/>
</dbReference>
<dbReference type="AlphaFoldDB" id="A0A066U6L1"/>
<dbReference type="InterPro" id="IPR008927">
    <property type="entry name" value="6-PGluconate_DH-like_C_sf"/>
</dbReference>
<dbReference type="InterPro" id="IPR013332">
    <property type="entry name" value="KPR_N"/>
</dbReference>
<dbReference type="InterPro" id="IPR036291">
    <property type="entry name" value="NAD(P)-bd_dom_sf"/>
</dbReference>
<evidence type="ECO:0000259" key="2">
    <source>
        <dbReference type="Pfam" id="PF02558"/>
    </source>
</evidence>
<dbReference type="Pfam" id="PF02558">
    <property type="entry name" value="ApbA"/>
    <property type="match status" value="1"/>
</dbReference>
<dbReference type="STRING" id="287986.DV20_05155"/>
<dbReference type="EMBL" id="JMQI01000011">
    <property type="protein sequence ID" value="KDN23106.1"/>
    <property type="molecule type" value="Genomic_DNA"/>
</dbReference>